<reference evidence="3 4" key="1">
    <citation type="submission" date="2018-01" db="EMBL/GenBank/DDBJ databases">
        <title>Complete genome sequence of Salinigranum rubrum GX10T, an extremely halophilic archaeon isolated from a marine solar saltern.</title>
        <authorList>
            <person name="Han S."/>
        </authorList>
    </citation>
    <scope>NUCLEOTIDE SEQUENCE [LARGE SCALE GENOMIC DNA]</scope>
    <source>
        <strain evidence="3 4">GX10</strain>
    </source>
</reference>
<dbReference type="Proteomes" id="UP000236584">
    <property type="component" value="Chromosome"/>
</dbReference>
<feature type="compositionally biased region" description="Low complexity" evidence="1">
    <location>
        <begin position="32"/>
        <end position="67"/>
    </location>
</feature>
<proteinExistence type="predicted"/>
<accession>A0A2I8VIM6</accession>
<feature type="region of interest" description="Disordered" evidence="1">
    <location>
        <begin position="15"/>
        <end position="76"/>
    </location>
</feature>
<dbReference type="KEGG" id="srub:C2R22_08850"/>
<protein>
    <recommendedName>
        <fullName evidence="2">Ig-like domain-containing protein</fullName>
    </recommendedName>
</protein>
<feature type="domain" description="Ig-like" evidence="2">
    <location>
        <begin position="91"/>
        <end position="174"/>
    </location>
</feature>
<dbReference type="EMBL" id="CP026309">
    <property type="protein sequence ID" value="AUV81744.1"/>
    <property type="molecule type" value="Genomic_DNA"/>
</dbReference>
<dbReference type="AlphaFoldDB" id="A0A2I8VIM6"/>
<gene>
    <name evidence="3" type="ORF">C2R22_08850</name>
</gene>
<organism evidence="3 4">
    <name type="scientific">Salinigranum rubrum</name>
    <dbReference type="NCBI Taxonomy" id="755307"/>
    <lineage>
        <taxon>Archaea</taxon>
        <taxon>Methanobacteriati</taxon>
        <taxon>Methanobacteriota</taxon>
        <taxon>Stenosarchaea group</taxon>
        <taxon>Halobacteria</taxon>
        <taxon>Halobacteriales</taxon>
        <taxon>Haloferacaceae</taxon>
        <taxon>Salinigranum</taxon>
    </lineage>
</organism>
<sequence>MNRRRYLALCAGIAALPGCANRPPEPSETESDSTTSTSPSSTPSEAPATPTESPTVAGDAPPTDSSPTDPPTAAPASHLGWFVLWNDDDEPHRVTLTVSREARVILDETRDLSPGAAADVENPIETQGVYEVVATVDDERRAEREWRVSNCDSIEYLQVYVGEDGETEIRTMRQTIDPHPTC</sequence>
<evidence type="ECO:0000313" key="4">
    <source>
        <dbReference type="Proteomes" id="UP000236584"/>
    </source>
</evidence>
<keyword evidence="4" id="KW-1185">Reference proteome</keyword>
<dbReference type="InterPro" id="IPR058929">
    <property type="entry name" value="Ig_halo"/>
</dbReference>
<evidence type="ECO:0000256" key="1">
    <source>
        <dbReference type="SAM" id="MobiDB-lite"/>
    </source>
</evidence>
<dbReference type="OrthoDB" id="380389at2157"/>
<evidence type="ECO:0000259" key="2">
    <source>
        <dbReference type="Pfam" id="PF25942"/>
    </source>
</evidence>
<dbReference type="Pfam" id="PF25942">
    <property type="entry name" value="Ig_halo"/>
    <property type="match status" value="1"/>
</dbReference>
<dbReference type="RefSeq" id="WP_103425432.1">
    <property type="nucleotide sequence ID" value="NZ_CP026309.1"/>
</dbReference>
<dbReference type="GeneID" id="35592194"/>
<name>A0A2I8VIM6_9EURY</name>
<evidence type="ECO:0000313" key="3">
    <source>
        <dbReference type="EMBL" id="AUV81744.1"/>
    </source>
</evidence>